<feature type="transmembrane region" description="Helical" evidence="7">
    <location>
        <begin position="391"/>
        <end position="412"/>
    </location>
</feature>
<keyword evidence="3 7" id="KW-0812">Transmembrane</keyword>
<feature type="transmembrane region" description="Helical" evidence="7">
    <location>
        <begin position="33"/>
        <end position="56"/>
    </location>
</feature>
<feature type="transmembrane region" description="Helical" evidence="7">
    <location>
        <begin position="161"/>
        <end position="179"/>
    </location>
</feature>
<evidence type="ECO:0008006" key="10">
    <source>
        <dbReference type="Google" id="ProtNLM"/>
    </source>
</evidence>
<dbReference type="PANTHER" id="PTHR45649">
    <property type="entry name" value="AMINO-ACID PERMEASE BAT1"/>
    <property type="match status" value="1"/>
</dbReference>
<gene>
    <name evidence="8" type="ORF">PRZ48_014962</name>
</gene>
<proteinExistence type="predicted"/>
<dbReference type="Gene3D" id="1.20.1740.10">
    <property type="entry name" value="Amino acid/polyamine transporter I"/>
    <property type="match status" value="1"/>
</dbReference>
<feature type="compositionally biased region" description="Basic and acidic residues" evidence="6">
    <location>
        <begin position="1"/>
        <end position="11"/>
    </location>
</feature>
<evidence type="ECO:0000256" key="6">
    <source>
        <dbReference type="SAM" id="MobiDB-lite"/>
    </source>
</evidence>
<feature type="transmembrane region" description="Helical" evidence="7">
    <location>
        <begin position="227"/>
        <end position="247"/>
    </location>
</feature>
<feature type="transmembrane region" description="Helical" evidence="7">
    <location>
        <begin position="184"/>
        <end position="207"/>
    </location>
</feature>
<dbReference type="Proteomes" id="UP001305779">
    <property type="component" value="Unassembled WGS sequence"/>
</dbReference>
<dbReference type="PANTHER" id="PTHR45649:SF24">
    <property type="entry name" value="TRANSPORT PROTEIN, PUTATIVE (AFU_ORTHOLOGUE AFUA_2G15150)-RELATED"/>
    <property type="match status" value="1"/>
</dbReference>
<reference evidence="8 9" key="1">
    <citation type="journal article" date="2023" name="G3 (Bethesda)">
        <title>A chromosome-level genome assembly of Zasmidium syzygii isolated from banana leaves.</title>
        <authorList>
            <person name="van Westerhoven A.C."/>
            <person name="Mehrabi R."/>
            <person name="Talebi R."/>
            <person name="Steentjes M.B.F."/>
            <person name="Corcolon B."/>
            <person name="Chong P.A."/>
            <person name="Kema G.H.J."/>
            <person name="Seidl M.F."/>
        </authorList>
    </citation>
    <scope>NUCLEOTIDE SEQUENCE [LARGE SCALE GENOMIC DNA]</scope>
    <source>
        <strain evidence="8 9">P124</strain>
    </source>
</reference>
<keyword evidence="4 7" id="KW-1133">Transmembrane helix</keyword>
<evidence type="ECO:0000256" key="3">
    <source>
        <dbReference type="ARBA" id="ARBA00022692"/>
    </source>
</evidence>
<evidence type="ECO:0000256" key="4">
    <source>
        <dbReference type="ARBA" id="ARBA00022989"/>
    </source>
</evidence>
<dbReference type="Pfam" id="PF13520">
    <property type="entry name" value="AA_permease_2"/>
    <property type="match status" value="1"/>
</dbReference>
<dbReference type="InterPro" id="IPR002293">
    <property type="entry name" value="AA/rel_permease1"/>
</dbReference>
<evidence type="ECO:0000256" key="2">
    <source>
        <dbReference type="ARBA" id="ARBA00022448"/>
    </source>
</evidence>
<keyword evidence="9" id="KW-1185">Reference proteome</keyword>
<evidence type="ECO:0000313" key="9">
    <source>
        <dbReference type="Proteomes" id="UP001305779"/>
    </source>
</evidence>
<feature type="region of interest" description="Disordered" evidence="6">
    <location>
        <begin position="1"/>
        <end position="23"/>
    </location>
</feature>
<evidence type="ECO:0000256" key="5">
    <source>
        <dbReference type="ARBA" id="ARBA00023136"/>
    </source>
</evidence>
<sequence length="432" mass="47219">MFKEKRRRESSLDQLEDVGKGTVAPSQPNRKQFGLLTLFALAFTICNSWTSVAGTLELALSEGGFPALIYGIIAATIIFLFIGASLAELSSVYPTAGGQYHYASILAPPGWEKGLSYTAGLVTVMSWWATCASIAMIPSQYIVAIASVHHPSYVAQRWQEWLIYEGFLVLGLIMVIFLLKKFSWLHLVCVGMTFSLFLVNFVCYLARSNPKASNETVWIDYTNLTGWPDGISFLTGLSSLCFMYCGLDAATHMAEECTAPKRTVPKIIMMTIAMGFIAGFGYAVAVAYVFPDPTTLFTALGYLPVNVQIMGWNSVPMATGITSVMVVMAVGILSAALETACTLTWAFARDQGFVGSDILMTMHPTLQVPVWASVASFYVNPFVHETNADSSLDYACVILAVALLIALVNWWFHAKNHYGAPVHNMSAFLVED</sequence>
<protein>
    <recommendedName>
        <fullName evidence="10">Amino acid transporter</fullName>
    </recommendedName>
</protein>
<feature type="transmembrane region" description="Helical" evidence="7">
    <location>
        <begin position="68"/>
        <end position="93"/>
    </location>
</feature>
<feature type="transmembrane region" description="Helical" evidence="7">
    <location>
        <begin position="114"/>
        <end position="141"/>
    </location>
</feature>
<evidence type="ECO:0000256" key="7">
    <source>
        <dbReference type="SAM" id="Phobius"/>
    </source>
</evidence>
<dbReference type="PIRSF" id="PIRSF006060">
    <property type="entry name" value="AA_transporter"/>
    <property type="match status" value="1"/>
</dbReference>
<evidence type="ECO:0000256" key="1">
    <source>
        <dbReference type="ARBA" id="ARBA00004141"/>
    </source>
</evidence>
<feature type="transmembrane region" description="Helical" evidence="7">
    <location>
        <begin position="310"/>
        <end position="337"/>
    </location>
</feature>
<comment type="subcellular location">
    <subcellularLocation>
        <location evidence="1">Membrane</location>
        <topology evidence="1">Multi-pass membrane protein</topology>
    </subcellularLocation>
</comment>
<accession>A0ABR0DXC2</accession>
<keyword evidence="2" id="KW-0813">Transport</keyword>
<evidence type="ECO:0000313" key="8">
    <source>
        <dbReference type="EMBL" id="KAK4493777.1"/>
    </source>
</evidence>
<keyword evidence="5 7" id="KW-0472">Membrane</keyword>
<name>A0ABR0DXC2_ZASCE</name>
<feature type="transmembrane region" description="Helical" evidence="7">
    <location>
        <begin position="358"/>
        <end position="379"/>
    </location>
</feature>
<dbReference type="EMBL" id="JAXOVC010000015">
    <property type="protein sequence ID" value="KAK4493777.1"/>
    <property type="molecule type" value="Genomic_DNA"/>
</dbReference>
<organism evidence="8 9">
    <name type="scientific">Zasmidium cellare</name>
    <name type="common">Wine cellar mold</name>
    <name type="synonym">Racodium cellare</name>
    <dbReference type="NCBI Taxonomy" id="395010"/>
    <lineage>
        <taxon>Eukaryota</taxon>
        <taxon>Fungi</taxon>
        <taxon>Dikarya</taxon>
        <taxon>Ascomycota</taxon>
        <taxon>Pezizomycotina</taxon>
        <taxon>Dothideomycetes</taxon>
        <taxon>Dothideomycetidae</taxon>
        <taxon>Mycosphaerellales</taxon>
        <taxon>Mycosphaerellaceae</taxon>
        <taxon>Zasmidium</taxon>
    </lineage>
</organism>
<comment type="caution">
    <text evidence="8">The sequence shown here is derived from an EMBL/GenBank/DDBJ whole genome shotgun (WGS) entry which is preliminary data.</text>
</comment>
<feature type="transmembrane region" description="Helical" evidence="7">
    <location>
        <begin position="267"/>
        <end position="290"/>
    </location>
</feature>